<gene>
    <name evidence="17" type="primary">exbB</name>
    <name evidence="17" type="ORF">PQJ73_15515</name>
</gene>
<evidence type="ECO:0000256" key="5">
    <source>
        <dbReference type="ARBA" id="ARBA00022475"/>
    </source>
</evidence>
<feature type="transmembrane region" description="Helical" evidence="14">
    <location>
        <begin position="126"/>
        <end position="148"/>
    </location>
</feature>
<protein>
    <recommendedName>
        <fullName evidence="3">Biopolymer transport protein ExbB</fullName>
    </recommendedName>
</protein>
<feature type="domain" description="MotA/TolQ/ExbB proton channel" evidence="16">
    <location>
        <begin position="206"/>
        <end position="307"/>
    </location>
</feature>
<dbReference type="InterPro" id="IPR050790">
    <property type="entry name" value="ExbB/TolQ_transport"/>
</dbReference>
<keyword evidence="18" id="KW-1185">Reference proteome</keyword>
<evidence type="ECO:0000256" key="2">
    <source>
        <dbReference type="ARBA" id="ARBA00011471"/>
    </source>
</evidence>
<evidence type="ECO:0000256" key="11">
    <source>
        <dbReference type="ARBA" id="ARBA00024816"/>
    </source>
</evidence>
<keyword evidence="15" id="KW-0732">Signal</keyword>
<feature type="signal peptide" evidence="15">
    <location>
        <begin position="1"/>
        <end position="32"/>
    </location>
</feature>
<sequence>MPFHRKSSRRVRAVRAGLLVLALVLAPVTAPAEERDATAAGDRAAGPAVPPAASAPGAAVQDATPAAAPTAAPTPVVQGPGPADATAPADAAVPGEPAVSPPAVAVEPGTLPRDLSPWGMFLAADIVVKIVMAGLAAASVLTWTVFAAKTMEFRGERRRLATARAALPGIVTFADAGAAFDRAGGTAAALAAAAATEVALSHGLAGDGIKERVGLVLSQRVADAVRRMRRGLGAVATVGATAPFVGLFGTVWGIMNSFVGISRAQTTNLAVVAPGIAEALLATALGLFAAIPAVVIYNAASRGIAGQRAALDGLATEILRVVGRDLDRAGQTPGTETAGTAARDRGPVRPR</sequence>
<keyword evidence="4 12" id="KW-0813">Transport</keyword>
<feature type="chain" id="PRO_5045173486" description="Biopolymer transport protein ExbB" evidence="15">
    <location>
        <begin position="33"/>
        <end position="351"/>
    </location>
</feature>
<proteinExistence type="inferred from homology"/>
<dbReference type="NCBIfam" id="TIGR02797">
    <property type="entry name" value="exbB"/>
    <property type="match status" value="1"/>
</dbReference>
<feature type="compositionally biased region" description="Basic and acidic residues" evidence="13">
    <location>
        <begin position="342"/>
        <end position="351"/>
    </location>
</feature>
<dbReference type="PANTHER" id="PTHR30625:SF16">
    <property type="entry name" value="BIOPOLYMER TRANSPORT PROTEIN EXBB"/>
    <property type="match status" value="1"/>
</dbReference>
<reference evidence="17" key="2">
    <citation type="submission" date="2023-02" db="EMBL/GenBank/DDBJ databases">
        <authorList>
            <person name="Rayyan A."/>
            <person name="Meyer T."/>
            <person name="Kyndt J.A."/>
        </authorList>
    </citation>
    <scope>NUCLEOTIDE SEQUENCE</scope>
    <source>
        <strain evidence="17">DSM 9987</strain>
    </source>
</reference>
<feature type="region of interest" description="Disordered" evidence="13">
    <location>
        <begin position="329"/>
        <end position="351"/>
    </location>
</feature>
<keyword evidence="7 14" id="KW-0812">Transmembrane</keyword>
<feature type="compositionally biased region" description="Low complexity" evidence="13">
    <location>
        <begin position="38"/>
        <end position="100"/>
    </location>
</feature>
<feature type="transmembrane region" description="Helical" evidence="14">
    <location>
        <begin position="232"/>
        <end position="255"/>
    </location>
</feature>
<evidence type="ECO:0000256" key="6">
    <source>
        <dbReference type="ARBA" id="ARBA00022519"/>
    </source>
</evidence>
<dbReference type="RefSeq" id="WP_272777941.1">
    <property type="nucleotide sequence ID" value="NZ_JAQQLI010000023.1"/>
</dbReference>
<keyword evidence="6" id="KW-0997">Cell inner membrane</keyword>
<comment type="subcellular location">
    <subcellularLocation>
        <location evidence="1">Cell inner membrane</location>
        <topology evidence="1">Multi-pass membrane protein</topology>
    </subcellularLocation>
    <subcellularLocation>
        <location evidence="12">Membrane</location>
        <topology evidence="12">Multi-pass membrane protein</topology>
    </subcellularLocation>
</comment>
<keyword evidence="10 14" id="KW-0472">Membrane</keyword>
<evidence type="ECO:0000256" key="9">
    <source>
        <dbReference type="ARBA" id="ARBA00022989"/>
    </source>
</evidence>
<comment type="subunit">
    <text evidence="2">The accessory proteins ExbB and ExbD seem to form a complex with TonB.</text>
</comment>
<evidence type="ECO:0000259" key="16">
    <source>
        <dbReference type="Pfam" id="PF01618"/>
    </source>
</evidence>
<evidence type="ECO:0000256" key="15">
    <source>
        <dbReference type="SAM" id="SignalP"/>
    </source>
</evidence>
<evidence type="ECO:0000256" key="10">
    <source>
        <dbReference type="ARBA" id="ARBA00023136"/>
    </source>
</evidence>
<evidence type="ECO:0000256" key="13">
    <source>
        <dbReference type="SAM" id="MobiDB-lite"/>
    </source>
</evidence>
<name>A0ABT5JDI4_RHOTP</name>
<keyword evidence="9 14" id="KW-1133">Transmembrane helix</keyword>
<evidence type="ECO:0000256" key="12">
    <source>
        <dbReference type="RuleBase" id="RU004057"/>
    </source>
</evidence>
<keyword evidence="5" id="KW-1003">Cell membrane</keyword>
<evidence type="ECO:0000313" key="18">
    <source>
        <dbReference type="Proteomes" id="UP001165652"/>
    </source>
</evidence>
<feature type="region of interest" description="Disordered" evidence="13">
    <location>
        <begin position="36"/>
        <end position="100"/>
    </location>
</feature>
<evidence type="ECO:0000256" key="14">
    <source>
        <dbReference type="SAM" id="Phobius"/>
    </source>
</evidence>
<evidence type="ECO:0000256" key="8">
    <source>
        <dbReference type="ARBA" id="ARBA00022927"/>
    </source>
</evidence>
<reference evidence="17" key="1">
    <citation type="journal article" date="2023" name="Microbiol Resour">
        <title>Genome Sequences of Rhodoplanes serenus and Two Thermotolerant Strains, Rhodoplanes tepidamans and 'Rhodoplanes cryptolactis,' Further Refine the Genus.</title>
        <authorList>
            <person name="Rayyan A.A."/>
            <person name="Kyndt J.A."/>
        </authorList>
    </citation>
    <scope>NUCLEOTIDE SEQUENCE</scope>
    <source>
        <strain evidence="17">DSM 9987</strain>
    </source>
</reference>
<comment type="caution">
    <text evidence="17">The sequence shown here is derived from an EMBL/GenBank/DDBJ whole genome shotgun (WGS) entry which is preliminary data.</text>
</comment>
<keyword evidence="8 12" id="KW-0653">Protein transport</keyword>
<evidence type="ECO:0000256" key="7">
    <source>
        <dbReference type="ARBA" id="ARBA00022692"/>
    </source>
</evidence>
<organism evidence="17 18">
    <name type="scientific">Rhodoplanes tepidamans</name>
    <name type="common">Rhodoplanes cryptolactis</name>
    <dbReference type="NCBI Taxonomy" id="200616"/>
    <lineage>
        <taxon>Bacteria</taxon>
        <taxon>Pseudomonadati</taxon>
        <taxon>Pseudomonadota</taxon>
        <taxon>Alphaproteobacteria</taxon>
        <taxon>Hyphomicrobiales</taxon>
        <taxon>Nitrobacteraceae</taxon>
        <taxon>Rhodoplanes</taxon>
    </lineage>
</organism>
<evidence type="ECO:0000313" key="17">
    <source>
        <dbReference type="EMBL" id="MDC7787100.1"/>
    </source>
</evidence>
<dbReference type="PANTHER" id="PTHR30625">
    <property type="entry name" value="PROTEIN TOLQ"/>
    <property type="match status" value="1"/>
</dbReference>
<accession>A0ABT5JDI4</accession>
<evidence type="ECO:0000256" key="4">
    <source>
        <dbReference type="ARBA" id="ARBA00022448"/>
    </source>
</evidence>
<dbReference type="EMBL" id="JAQQLI010000023">
    <property type="protein sequence ID" value="MDC7787100.1"/>
    <property type="molecule type" value="Genomic_DNA"/>
</dbReference>
<feature type="transmembrane region" description="Helical" evidence="14">
    <location>
        <begin position="275"/>
        <end position="300"/>
    </location>
</feature>
<comment type="function">
    <text evidence="11">Involved in the TonB-dependent energy-dependent transport of various receptor-bound substrates. Protects ExbD from proteolytic degradation and functionally stabilizes TonB.</text>
</comment>
<evidence type="ECO:0000256" key="3">
    <source>
        <dbReference type="ARBA" id="ARBA00022093"/>
    </source>
</evidence>
<dbReference type="Pfam" id="PF01618">
    <property type="entry name" value="MotA_ExbB"/>
    <property type="match status" value="1"/>
</dbReference>
<dbReference type="Proteomes" id="UP001165652">
    <property type="component" value="Unassembled WGS sequence"/>
</dbReference>
<evidence type="ECO:0000256" key="1">
    <source>
        <dbReference type="ARBA" id="ARBA00004429"/>
    </source>
</evidence>
<dbReference type="InterPro" id="IPR002898">
    <property type="entry name" value="MotA_ExbB_proton_chnl"/>
</dbReference>
<comment type="similarity">
    <text evidence="12">Belongs to the exbB/tolQ family.</text>
</comment>
<dbReference type="InterPro" id="IPR014164">
    <property type="entry name" value="TonB_ExbB_1"/>
</dbReference>